<dbReference type="PANTHER" id="PTHR37298">
    <property type="entry name" value="UPF0111 PROTEIN YKAA"/>
    <property type="match status" value="1"/>
</dbReference>
<dbReference type="KEGG" id="pcat:Pcatena_06580"/>
<dbReference type="GeneID" id="88848788"/>
<protein>
    <recommendedName>
        <fullName evidence="4">Phosphate transport regulator</fullName>
    </recommendedName>
</protein>
<dbReference type="OrthoDB" id="9797568at2"/>
<evidence type="ECO:0000313" key="2">
    <source>
        <dbReference type="EMBL" id="BBH50071.1"/>
    </source>
</evidence>
<keyword evidence="3" id="KW-1185">Reference proteome</keyword>
<comment type="similarity">
    <text evidence="1">Belongs to the UPF0111 family.</text>
</comment>
<gene>
    <name evidence="2" type="primary">ykaA</name>
    <name evidence="2" type="ORF">Pcatena_06580</name>
</gene>
<dbReference type="PANTHER" id="PTHR37298:SF1">
    <property type="entry name" value="UPF0111 PROTEIN YKAA"/>
    <property type="match status" value="1"/>
</dbReference>
<evidence type="ECO:0000313" key="3">
    <source>
        <dbReference type="Proteomes" id="UP000273154"/>
    </source>
</evidence>
<dbReference type="InterPro" id="IPR018445">
    <property type="entry name" value="Put_Phosphate_transp_reg"/>
</dbReference>
<sequence length="207" mass="23651">MARKADSFYFDNFNACAENNCRAARLLEQVMREYDPDGLQARIDEMHELEQAGDELRHELLDCVLTAFITPIEREGIVALSARLDDVTDYIEGVLHRLYYNNVRELTAGALEMVTLLVRACDEVRDTVAELPNFRKSKTMHDHIVAVNTVEGLADDVFVRIMRELHTSETDAVRLIATRETYQYLEYCVDACEHVGDEVMGIVMENS</sequence>
<name>A0A3G9JX59_9ACTN</name>
<proteinExistence type="inferred from homology"/>
<dbReference type="InterPro" id="IPR038078">
    <property type="entry name" value="PhoU-like_sf"/>
</dbReference>
<dbReference type="RefSeq" id="WP_126421611.1">
    <property type="nucleotide sequence ID" value="NZ_AP019367.1"/>
</dbReference>
<dbReference type="Gene3D" id="1.20.58.220">
    <property type="entry name" value="Phosphate transport system protein phou homolog 2, domain 2"/>
    <property type="match status" value="1"/>
</dbReference>
<organism evidence="2 3">
    <name type="scientific">Parolsenella catena</name>
    <dbReference type="NCBI Taxonomy" id="2003188"/>
    <lineage>
        <taxon>Bacteria</taxon>
        <taxon>Bacillati</taxon>
        <taxon>Actinomycetota</taxon>
        <taxon>Coriobacteriia</taxon>
        <taxon>Coriobacteriales</taxon>
        <taxon>Atopobiaceae</taxon>
        <taxon>Parolsenella</taxon>
    </lineage>
</organism>
<accession>A0A3G9JX59</accession>
<evidence type="ECO:0008006" key="4">
    <source>
        <dbReference type="Google" id="ProtNLM"/>
    </source>
</evidence>
<dbReference type="AlphaFoldDB" id="A0A3G9JX59"/>
<evidence type="ECO:0000256" key="1">
    <source>
        <dbReference type="ARBA" id="ARBA00008591"/>
    </source>
</evidence>
<dbReference type="EMBL" id="AP019367">
    <property type="protein sequence ID" value="BBH50071.1"/>
    <property type="molecule type" value="Genomic_DNA"/>
</dbReference>
<dbReference type="Pfam" id="PF01865">
    <property type="entry name" value="PhoU_div"/>
    <property type="match status" value="1"/>
</dbReference>
<dbReference type="Proteomes" id="UP000273154">
    <property type="component" value="Chromosome"/>
</dbReference>
<reference evidence="3" key="1">
    <citation type="submission" date="2018-11" db="EMBL/GenBank/DDBJ databases">
        <title>Comparative genomics of Parolsenella catena and Libanicoccus massiliensis: Reclassification of Libanicoccus massiliensis as Parolsenella massiliensis comb. nov.</title>
        <authorList>
            <person name="Sakamoto M."/>
            <person name="Ikeyama N."/>
            <person name="Murakami T."/>
            <person name="Mori H."/>
            <person name="Yuki M."/>
            <person name="Ohkuma M."/>
        </authorList>
    </citation>
    <scope>NUCLEOTIDE SEQUENCE [LARGE SCALE GENOMIC DNA]</scope>
    <source>
        <strain evidence="3">JCM 31932</strain>
    </source>
</reference>
<dbReference type="InterPro" id="IPR052912">
    <property type="entry name" value="UPF0111_domain"/>
</dbReference>